<name>A0AAE8SNL5_9HYPO</name>
<sequence length="222" mass="25549">MAHLLSFKDFAGALNRLRNGLKYYNGGEEQDLDDLINTVSELGDELMIMRDWTCLANEFRKGEHKAHRTKRLNEYAKVMIKENNRPQEERKPFAKLRNASILTNILVATASESKRIKELSETLVKYIINEGDTFIQARQLGPYFVYLPYCQILCLNEKHSERIEIWGEEKLSKFKTQCVETGAMDKKTKKRKYESDDATTELQMAGGSVVTGCMSPFLNFTC</sequence>
<organism evidence="1 2">
    <name type="scientific">Fusarium torulosum</name>
    <dbReference type="NCBI Taxonomy" id="33205"/>
    <lineage>
        <taxon>Eukaryota</taxon>
        <taxon>Fungi</taxon>
        <taxon>Dikarya</taxon>
        <taxon>Ascomycota</taxon>
        <taxon>Pezizomycotina</taxon>
        <taxon>Sordariomycetes</taxon>
        <taxon>Hypocreomycetidae</taxon>
        <taxon>Hypocreales</taxon>
        <taxon>Nectriaceae</taxon>
        <taxon>Fusarium</taxon>
    </lineage>
</organism>
<dbReference type="EMBL" id="ONZP01000564">
    <property type="protein sequence ID" value="SPJ87181.1"/>
    <property type="molecule type" value="Genomic_DNA"/>
</dbReference>
<dbReference type="AlphaFoldDB" id="A0AAE8SNL5"/>
<evidence type="ECO:0000313" key="2">
    <source>
        <dbReference type="Proteomes" id="UP001187734"/>
    </source>
</evidence>
<dbReference type="Proteomes" id="UP001187734">
    <property type="component" value="Unassembled WGS sequence"/>
</dbReference>
<accession>A0AAE8SNL5</accession>
<evidence type="ECO:0000313" key="1">
    <source>
        <dbReference type="EMBL" id="SPJ87181.1"/>
    </source>
</evidence>
<gene>
    <name evidence="1" type="ORF">FTOL_12195</name>
</gene>
<reference evidence="1" key="1">
    <citation type="submission" date="2018-03" db="EMBL/GenBank/DDBJ databases">
        <authorList>
            <person name="Guldener U."/>
        </authorList>
    </citation>
    <scope>NUCLEOTIDE SEQUENCE</scope>
</reference>
<proteinExistence type="predicted"/>
<comment type="caution">
    <text evidence="1">The sequence shown here is derived from an EMBL/GenBank/DDBJ whole genome shotgun (WGS) entry which is preliminary data.</text>
</comment>
<keyword evidence="2" id="KW-1185">Reference proteome</keyword>
<protein>
    <submittedName>
        <fullName evidence="1">Uncharacterized protein</fullName>
    </submittedName>
</protein>